<protein>
    <submittedName>
        <fullName evidence="5">NAD-binding protein</fullName>
    </submittedName>
</protein>
<dbReference type="Proteomes" id="UP000094969">
    <property type="component" value="Chromosome"/>
</dbReference>
<dbReference type="SUPFAM" id="SSF51735">
    <property type="entry name" value="NAD(P)-binding Rossmann-fold domains"/>
    <property type="match status" value="1"/>
</dbReference>
<dbReference type="RefSeq" id="WP_069690720.1">
    <property type="nucleotide sequence ID" value="NZ_CP017147.1"/>
</dbReference>
<dbReference type="GO" id="GO:0000166">
    <property type="term" value="F:nucleotide binding"/>
    <property type="evidence" value="ECO:0007669"/>
    <property type="project" value="InterPro"/>
</dbReference>
<dbReference type="PANTHER" id="PTHR22604:SF105">
    <property type="entry name" value="TRANS-1,2-DIHYDROBENZENE-1,2-DIOL DEHYDROGENASE"/>
    <property type="match status" value="1"/>
</dbReference>
<gene>
    <name evidence="5" type="ORF">BHK69_14520</name>
</gene>
<evidence type="ECO:0000256" key="1">
    <source>
        <dbReference type="ARBA" id="ARBA00010928"/>
    </source>
</evidence>
<feature type="domain" description="Gfo/Idh/MocA-like oxidoreductase N-terminal" evidence="3">
    <location>
        <begin position="5"/>
        <end position="124"/>
    </location>
</feature>
<dbReference type="InterPro" id="IPR000683">
    <property type="entry name" value="Gfo/Idh/MocA-like_OxRdtase_N"/>
</dbReference>
<evidence type="ECO:0000259" key="4">
    <source>
        <dbReference type="Pfam" id="PF22725"/>
    </source>
</evidence>
<organism evidence="5 6">
    <name type="scientific">Bosea vaviloviae</name>
    <dbReference type="NCBI Taxonomy" id="1526658"/>
    <lineage>
        <taxon>Bacteria</taxon>
        <taxon>Pseudomonadati</taxon>
        <taxon>Pseudomonadota</taxon>
        <taxon>Alphaproteobacteria</taxon>
        <taxon>Hyphomicrobiales</taxon>
        <taxon>Boseaceae</taxon>
        <taxon>Bosea</taxon>
    </lineage>
</organism>
<accession>A0A1D7U2B1</accession>
<dbReference type="InterPro" id="IPR055170">
    <property type="entry name" value="GFO_IDH_MocA-like_dom"/>
</dbReference>
<proteinExistence type="inferred from homology"/>
<evidence type="ECO:0000313" key="6">
    <source>
        <dbReference type="Proteomes" id="UP000094969"/>
    </source>
</evidence>
<dbReference type="STRING" id="1526658.BHK69_14520"/>
<dbReference type="Gene3D" id="3.30.360.10">
    <property type="entry name" value="Dihydrodipicolinate Reductase, domain 2"/>
    <property type="match status" value="1"/>
</dbReference>
<dbReference type="SUPFAM" id="SSF55347">
    <property type="entry name" value="Glyceraldehyde-3-phosphate dehydrogenase-like, C-terminal domain"/>
    <property type="match status" value="1"/>
</dbReference>
<dbReference type="Gene3D" id="3.40.50.720">
    <property type="entry name" value="NAD(P)-binding Rossmann-like Domain"/>
    <property type="match status" value="1"/>
</dbReference>
<dbReference type="Pfam" id="PF01408">
    <property type="entry name" value="GFO_IDH_MocA"/>
    <property type="match status" value="1"/>
</dbReference>
<comment type="similarity">
    <text evidence="1">Belongs to the Gfo/Idh/MocA family.</text>
</comment>
<evidence type="ECO:0000259" key="3">
    <source>
        <dbReference type="Pfam" id="PF01408"/>
    </source>
</evidence>
<evidence type="ECO:0000256" key="2">
    <source>
        <dbReference type="ARBA" id="ARBA00023002"/>
    </source>
</evidence>
<dbReference type="KEGG" id="bvv:BHK69_14520"/>
<dbReference type="PANTHER" id="PTHR22604">
    <property type="entry name" value="OXIDOREDUCTASES"/>
    <property type="match status" value="1"/>
</dbReference>
<dbReference type="OrthoDB" id="9801953at2"/>
<dbReference type="EMBL" id="CP017147">
    <property type="protein sequence ID" value="AOO81508.1"/>
    <property type="molecule type" value="Genomic_DNA"/>
</dbReference>
<feature type="domain" description="GFO/IDH/MocA-like oxidoreductase" evidence="4">
    <location>
        <begin position="133"/>
        <end position="250"/>
    </location>
</feature>
<dbReference type="GO" id="GO:0016491">
    <property type="term" value="F:oxidoreductase activity"/>
    <property type="evidence" value="ECO:0007669"/>
    <property type="project" value="UniProtKB-KW"/>
</dbReference>
<name>A0A1D7U2B1_9HYPH</name>
<dbReference type="Pfam" id="PF22725">
    <property type="entry name" value="GFO_IDH_MocA_C3"/>
    <property type="match status" value="1"/>
</dbReference>
<keyword evidence="6" id="KW-1185">Reference proteome</keyword>
<dbReference type="AlphaFoldDB" id="A0A1D7U2B1"/>
<keyword evidence="2" id="KW-0560">Oxidoreductase</keyword>
<reference evidence="5 6" key="1">
    <citation type="journal article" date="2015" name="Antonie Van Leeuwenhoek">
        <title>Bosea vaviloviae sp. nov., a new species of slow-growing rhizobia isolated from nodules of the relict species Vavilovia formosa (Stev.) Fed.</title>
        <authorList>
            <person name="Safronova V.I."/>
            <person name="Kuznetsova I.G."/>
            <person name="Sazanova A.L."/>
            <person name="Kimeklis A.K."/>
            <person name="Belimov A.A."/>
            <person name="Andronov E.E."/>
            <person name="Pinaev A.G."/>
            <person name="Chizhevskaya E.P."/>
            <person name="Pukhaev A.R."/>
            <person name="Popov K.P."/>
            <person name="Willems A."/>
            <person name="Tikhonovich I.A."/>
        </authorList>
    </citation>
    <scope>NUCLEOTIDE SEQUENCE [LARGE SCALE GENOMIC DNA]</scope>
    <source>
        <strain evidence="5 6">Vaf18</strain>
    </source>
</reference>
<dbReference type="InterPro" id="IPR036291">
    <property type="entry name" value="NAD(P)-bd_dom_sf"/>
</dbReference>
<dbReference type="InterPro" id="IPR050984">
    <property type="entry name" value="Gfo/Idh/MocA_domain"/>
</dbReference>
<sequence length="335" mass="36362">MVRKLKWGVLGAANIARKHVIPAMLASERCELAAIASRDEERARATAHDFGIPTAYGSYEALLADQAVEAIYNPLPNHLHAPWTIKALEAGKHVLCEKPIALDAAEAREIAAAAERTGRLVMEAFMVRFHPQWRQAREIAVGGRIGEVRAIQTIFSYYLTDPANVRNQRDIGGGGLYDVGCYAINTARYIFAAEPERVIALVTTDPILGTDCVTSGLLSFSEGRQLAFTCATQLVPCQRVQILGTRGRIEIEIPFNAPKAADTAVIVDDGSDLAGRGRERIVVPACDQYVLQCDAFSRAVLGEEPLAATMADAVANMRTIDALFRSARSGTWEAP</sequence>
<evidence type="ECO:0000313" key="5">
    <source>
        <dbReference type="EMBL" id="AOO81508.1"/>
    </source>
</evidence>